<dbReference type="EMBL" id="WHVB01000031">
    <property type="protein sequence ID" value="KAF8468609.1"/>
    <property type="molecule type" value="Genomic_DNA"/>
</dbReference>
<dbReference type="PANTHER" id="PTHR10039:SF16">
    <property type="entry name" value="GPI INOSITOL-DEACYLASE"/>
    <property type="match status" value="1"/>
</dbReference>
<dbReference type="Pfam" id="PF22939">
    <property type="entry name" value="WHD_GPIID"/>
    <property type="match status" value="1"/>
</dbReference>
<reference evidence="5" key="2">
    <citation type="journal article" date="2020" name="Nat. Commun.">
        <title>Large-scale genome sequencing of mycorrhizal fungi provides insights into the early evolution of symbiotic traits.</title>
        <authorList>
            <person name="Miyauchi S."/>
            <person name="Kiss E."/>
            <person name="Kuo A."/>
            <person name="Drula E."/>
            <person name="Kohler A."/>
            <person name="Sanchez-Garcia M."/>
            <person name="Morin E."/>
            <person name="Andreopoulos B."/>
            <person name="Barry K.W."/>
            <person name="Bonito G."/>
            <person name="Buee M."/>
            <person name="Carver A."/>
            <person name="Chen C."/>
            <person name="Cichocki N."/>
            <person name="Clum A."/>
            <person name="Culley D."/>
            <person name="Crous P.W."/>
            <person name="Fauchery L."/>
            <person name="Girlanda M."/>
            <person name="Hayes R.D."/>
            <person name="Keri Z."/>
            <person name="LaButti K."/>
            <person name="Lipzen A."/>
            <person name="Lombard V."/>
            <person name="Magnuson J."/>
            <person name="Maillard F."/>
            <person name="Murat C."/>
            <person name="Nolan M."/>
            <person name="Ohm R.A."/>
            <person name="Pangilinan J."/>
            <person name="Pereira M.F."/>
            <person name="Perotto S."/>
            <person name="Peter M."/>
            <person name="Pfister S."/>
            <person name="Riley R."/>
            <person name="Sitrit Y."/>
            <person name="Stielow J.B."/>
            <person name="Szollosi G."/>
            <person name="Zifcakova L."/>
            <person name="Stursova M."/>
            <person name="Spatafora J.W."/>
            <person name="Tedersoo L."/>
            <person name="Vaario L.M."/>
            <person name="Yamada A."/>
            <person name="Yan M."/>
            <person name="Wang P."/>
            <person name="Xu J."/>
            <person name="Bruns T."/>
            <person name="Baldrian P."/>
            <person name="Vilgalys R."/>
            <person name="Dunand C."/>
            <person name="Henrissat B."/>
            <person name="Grigoriev I.V."/>
            <person name="Hibbett D."/>
            <person name="Nagy L.G."/>
            <person name="Martin F.M."/>
        </authorList>
    </citation>
    <scope>NUCLEOTIDE SEQUENCE</scope>
    <source>
        <strain evidence="5">Prilba</strain>
    </source>
</reference>
<dbReference type="AlphaFoldDB" id="A0A9P5MPD9"/>
<dbReference type="InterPro" id="IPR056884">
    <property type="entry name" value="NPHP3-like_N"/>
</dbReference>
<evidence type="ECO:0000313" key="6">
    <source>
        <dbReference type="Proteomes" id="UP000759537"/>
    </source>
</evidence>
<evidence type="ECO:0000313" key="5">
    <source>
        <dbReference type="EMBL" id="KAF8468609.1"/>
    </source>
</evidence>
<evidence type="ECO:0000256" key="2">
    <source>
        <dbReference type="PROSITE-ProRule" id="PRU00023"/>
    </source>
</evidence>
<sequence length="558" mass="63089">MAYFYFDFQDASKQRLHDLVPSFLTQLSSCSDPCCNILLDLYLAHDKGKHQPSDSNLAKCLKKMLTLPTTDQHPTYLIIDALDESPNTPGIPSHRKMVLLLVKELVELHLPNLRICITSRPEIDIQDVIEPLTSLRVSLHDQSGQKKDIEDYVKSVVYSDSEPIMRRWRTEDKELVVEVLSERADGMFRWIFCQLETLQHCLPPSVQRTLDELPESLDETYKHVLREIKKPNREHACRLLQCLVVAVRPLRVEELAEVLAVDFDGEEGIPKLKPNWHWADQEQALLTSCSSLIVIAKSFGSRIIQFSHFLVKEFLTSARLSTSSGDTSRFHILLEPVHTILAQACLGILLHSDDRNEQSGVRNSSPLAKYATVHWVTHAQDEKVLSCLQKAMEYLFDLDKPYFAAWLKLHDIDTDSRSGSSFFNFTPRSKSGTTPLYYAALCGFQDLVEHLTVNDPQQVNATGGYYVTPLVAALVKGHIQTAKFLSDNGTHPNVRGYKEMTPLLSAAYHGDFEMVQVLLKYKADINARNDDSRTPLHLASQGDLFQGLNIVPSLPNIA</sequence>
<feature type="domain" description="GPI inositol-deacylase winged helix" evidence="3">
    <location>
        <begin position="233"/>
        <end position="320"/>
    </location>
</feature>
<dbReference type="Pfam" id="PF13637">
    <property type="entry name" value="Ank_4"/>
    <property type="match status" value="1"/>
</dbReference>
<dbReference type="InterPro" id="IPR054471">
    <property type="entry name" value="GPIID_WHD"/>
</dbReference>
<keyword evidence="1" id="KW-0677">Repeat</keyword>
<feature type="repeat" description="ANK" evidence="2">
    <location>
        <begin position="498"/>
        <end position="530"/>
    </location>
</feature>
<dbReference type="OrthoDB" id="7464126at2759"/>
<dbReference type="PROSITE" id="PS50297">
    <property type="entry name" value="ANK_REP_REGION"/>
    <property type="match status" value="1"/>
</dbReference>
<proteinExistence type="predicted"/>
<dbReference type="InterPro" id="IPR036770">
    <property type="entry name" value="Ankyrin_rpt-contain_sf"/>
</dbReference>
<dbReference type="Gene3D" id="1.25.40.20">
    <property type="entry name" value="Ankyrin repeat-containing domain"/>
    <property type="match status" value="1"/>
</dbReference>
<organism evidence="5 6">
    <name type="scientific">Russula ochroleuca</name>
    <dbReference type="NCBI Taxonomy" id="152965"/>
    <lineage>
        <taxon>Eukaryota</taxon>
        <taxon>Fungi</taxon>
        <taxon>Dikarya</taxon>
        <taxon>Basidiomycota</taxon>
        <taxon>Agaricomycotina</taxon>
        <taxon>Agaricomycetes</taxon>
        <taxon>Russulales</taxon>
        <taxon>Russulaceae</taxon>
        <taxon>Russula</taxon>
    </lineage>
</organism>
<dbReference type="PROSITE" id="PS50088">
    <property type="entry name" value="ANK_REPEAT"/>
    <property type="match status" value="1"/>
</dbReference>
<dbReference type="PANTHER" id="PTHR10039">
    <property type="entry name" value="AMELOGENIN"/>
    <property type="match status" value="1"/>
</dbReference>
<dbReference type="Pfam" id="PF24883">
    <property type="entry name" value="NPHP3_N"/>
    <property type="match status" value="1"/>
</dbReference>
<reference evidence="5" key="1">
    <citation type="submission" date="2019-10" db="EMBL/GenBank/DDBJ databases">
        <authorList>
            <consortium name="DOE Joint Genome Institute"/>
            <person name="Kuo A."/>
            <person name="Miyauchi S."/>
            <person name="Kiss E."/>
            <person name="Drula E."/>
            <person name="Kohler A."/>
            <person name="Sanchez-Garcia M."/>
            <person name="Andreopoulos B."/>
            <person name="Barry K.W."/>
            <person name="Bonito G."/>
            <person name="Buee M."/>
            <person name="Carver A."/>
            <person name="Chen C."/>
            <person name="Cichocki N."/>
            <person name="Clum A."/>
            <person name="Culley D."/>
            <person name="Crous P.W."/>
            <person name="Fauchery L."/>
            <person name="Girlanda M."/>
            <person name="Hayes R."/>
            <person name="Keri Z."/>
            <person name="LaButti K."/>
            <person name="Lipzen A."/>
            <person name="Lombard V."/>
            <person name="Magnuson J."/>
            <person name="Maillard F."/>
            <person name="Morin E."/>
            <person name="Murat C."/>
            <person name="Nolan M."/>
            <person name="Ohm R."/>
            <person name="Pangilinan J."/>
            <person name="Pereira M."/>
            <person name="Perotto S."/>
            <person name="Peter M."/>
            <person name="Riley R."/>
            <person name="Sitrit Y."/>
            <person name="Stielow B."/>
            <person name="Szollosi G."/>
            <person name="Zifcakova L."/>
            <person name="Stursova M."/>
            <person name="Spatafora J.W."/>
            <person name="Tedersoo L."/>
            <person name="Vaario L.-M."/>
            <person name="Yamada A."/>
            <person name="Yan M."/>
            <person name="Wang P."/>
            <person name="Xu J."/>
            <person name="Bruns T."/>
            <person name="Baldrian P."/>
            <person name="Vilgalys R."/>
            <person name="Henrissat B."/>
            <person name="Grigoriev I.V."/>
            <person name="Hibbett D."/>
            <person name="Nagy L.G."/>
            <person name="Martin F.M."/>
        </authorList>
    </citation>
    <scope>NUCLEOTIDE SEQUENCE</scope>
    <source>
        <strain evidence="5">Prilba</strain>
    </source>
</reference>
<dbReference type="SUPFAM" id="SSF48403">
    <property type="entry name" value="Ankyrin repeat"/>
    <property type="match status" value="1"/>
</dbReference>
<comment type="caution">
    <text evidence="5">The sequence shown here is derived from an EMBL/GenBank/DDBJ whole genome shotgun (WGS) entry which is preliminary data.</text>
</comment>
<protein>
    <submittedName>
        <fullName evidence="5">Uncharacterized protein</fullName>
    </submittedName>
</protein>
<dbReference type="Proteomes" id="UP000759537">
    <property type="component" value="Unassembled WGS sequence"/>
</dbReference>
<gene>
    <name evidence="5" type="ORF">DFH94DRAFT_816426</name>
</gene>
<dbReference type="SMART" id="SM00248">
    <property type="entry name" value="ANK"/>
    <property type="match status" value="3"/>
</dbReference>
<name>A0A9P5MPD9_9AGAM</name>
<dbReference type="InterPro" id="IPR002110">
    <property type="entry name" value="Ankyrin_rpt"/>
</dbReference>
<feature type="domain" description="Nephrocystin 3-like N-terminal" evidence="4">
    <location>
        <begin position="2"/>
        <end position="120"/>
    </location>
</feature>
<keyword evidence="2" id="KW-0040">ANK repeat</keyword>
<evidence type="ECO:0000259" key="3">
    <source>
        <dbReference type="Pfam" id="PF22939"/>
    </source>
</evidence>
<accession>A0A9P5MPD9</accession>
<evidence type="ECO:0000256" key="1">
    <source>
        <dbReference type="ARBA" id="ARBA00022737"/>
    </source>
</evidence>
<evidence type="ECO:0000259" key="4">
    <source>
        <dbReference type="Pfam" id="PF24883"/>
    </source>
</evidence>
<keyword evidence="6" id="KW-1185">Reference proteome</keyword>